<gene>
    <name evidence="3" type="ORF">DND132_1852</name>
</gene>
<reference evidence="3 4" key="1">
    <citation type="journal article" date="2011" name="J. Bacteriol.">
        <title>Genome sequence of the mercury-methylating strain Desulfovibrio desulfuricans ND132.</title>
        <authorList>
            <person name="Brown S.D."/>
            <person name="Gilmour C.C."/>
            <person name="Kucken A.M."/>
            <person name="Wall J.D."/>
            <person name="Elias D.A."/>
            <person name="Brandt C.C."/>
            <person name="Podar M."/>
            <person name="Chertkov O."/>
            <person name="Held B."/>
            <person name="Bruce D.C."/>
            <person name="Detter J.C."/>
            <person name="Tapia R."/>
            <person name="Han C.S."/>
            <person name="Goodwin L.A."/>
            <person name="Cheng J.F."/>
            <person name="Pitluck S."/>
            <person name="Woyke T."/>
            <person name="Mikhailova N."/>
            <person name="Ivanova N.N."/>
            <person name="Han J."/>
            <person name="Lucas S."/>
            <person name="Lapidus A.L."/>
            <person name="Land M.L."/>
            <person name="Hauser L.J."/>
            <person name="Palumbo A.V."/>
        </authorList>
    </citation>
    <scope>NUCLEOTIDE SEQUENCE [LARGE SCALE GENOMIC DNA]</scope>
    <source>
        <strain evidence="3 4">ND132</strain>
    </source>
</reference>
<feature type="transmembrane region" description="Helical" evidence="1">
    <location>
        <begin position="520"/>
        <end position="545"/>
    </location>
</feature>
<keyword evidence="1" id="KW-0812">Transmembrane</keyword>
<dbReference type="eggNOG" id="COG4666">
    <property type="taxonomic scope" value="Bacteria"/>
</dbReference>
<protein>
    <submittedName>
        <fullName evidence="3">TRAP transporter, 4TM/12TM fusion protein</fullName>
    </submittedName>
</protein>
<dbReference type="EMBL" id="CP003220">
    <property type="protein sequence ID" value="EGB15058.1"/>
    <property type="molecule type" value="Genomic_DNA"/>
</dbReference>
<organism evidence="3 4">
    <name type="scientific">Pseudodesulfovibrio mercurii</name>
    <dbReference type="NCBI Taxonomy" id="641491"/>
    <lineage>
        <taxon>Bacteria</taxon>
        <taxon>Pseudomonadati</taxon>
        <taxon>Thermodesulfobacteriota</taxon>
        <taxon>Desulfovibrionia</taxon>
        <taxon>Desulfovibrionales</taxon>
        <taxon>Desulfovibrionaceae</taxon>
    </lineage>
</organism>
<accession>F0JGE1</accession>
<feature type="transmembrane region" description="Helical" evidence="1">
    <location>
        <begin position="670"/>
        <end position="693"/>
    </location>
</feature>
<keyword evidence="4" id="KW-1185">Reference proteome</keyword>
<evidence type="ECO:0000256" key="1">
    <source>
        <dbReference type="SAM" id="Phobius"/>
    </source>
</evidence>
<dbReference type="KEGG" id="ddn:DND132_1852"/>
<dbReference type="AlphaFoldDB" id="F0JGE1"/>
<dbReference type="HOGENOM" id="CLU_007041_3_1_7"/>
<feature type="transmembrane region" description="Helical" evidence="1">
    <location>
        <begin position="582"/>
        <end position="609"/>
    </location>
</feature>
<name>F0JGE1_9BACT</name>
<sequence length="705" mass="77253">MYDKLNKFERFLFDFLSVAMVLFYSWSAIFEPAATQYHRGVYVIITYILVFLLYKSRSRIMRVVDYLLMLASLTSVGYWILNFEVINYRIGREDDWDKAMAMIGVLIGIELARRVVGNVFVIIGVLMLLFGMYGAHMPELIAHAGASFPDLCTSIFYRSDGVFGIMANVLATYIILFVLFGAFLEQCGAQRFFIDWPLAAVGHKIGGPAKVSVIASGLFGSISGSAIANTVSTGSFTIPMMKKAGFKPHVAGGIEPAASIGGMFMPPIMGAGGFIMAEMTGLPYSQIMLIAIFPAFMYFFSVFVMVHYEAKKENIVGERYKENAMTIFKREWLYTLPLIGITIFMLAGYSPGYSAIVGLAICIGLSFKDDTQRIDPTLLIVMAFMVVCPWLVKLVGLVGGKEAATALRPFMSGRILMLYGLIAAAAFFFYRKKSRLDDSGQTFVVVATLMGVSILMTLVHTVPAMISPEFAKSFNAIFNKEIILLVGLLIAAAVFAYPRGERNELHGFVVASRMGTINSLKIGATVGVIGIIIGVLTYSGLVLTFADIVIELAHGNLIYTILLIALASLILGMGVPVTAAYLITAVVAVPALTHLGVNEVAAHMIVYWLSQDSNITPPVCIAAFAGATIAGANMWRTAFTSFKFAKFLYLAPFLFAYIPAFSLDASVQQIVIWFAVITVIVYVYAWFMSFIWFKPLKRLLGLAPA</sequence>
<feature type="transmembrane region" description="Helical" evidence="1">
    <location>
        <begin position="250"/>
        <end position="275"/>
    </location>
</feature>
<feature type="transmembrane region" description="Helical" evidence="1">
    <location>
        <begin position="482"/>
        <end position="499"/>
    </location>
</feature>
<evidence type="ECO:0000313" key="4">
    <source>
        <dbReference type="Proteomes" id="UP000007845"/>
    </source>
</evidence>
<feature type="transmembrane region" description="Helical" evidence="1">
    <location>
        <begin position="557"/>
        <end position="575"/>
    </location>
</feature>
<dbReference type="Proteomes" id="UP000007845">
    <property type="component" value="Chromosome"/>
</dbReference>
<evidence type="ECO:0000313" key="3">
    <source>
        <dbReference type="EMBL" id="EGB15058.1"/>
    </source>
</evidence>
<dbReference type="PANTHER" id="PTHR43849:SF2">
    <property type="entry name" value="BLL3936 PROTEIN"/>
    <property type="match status" value="1"/>
</dbReference>
<keyword evidence="1" id="KW-1133">Transmembrane helix</keyword>
<dbReference type="OrthoDB" id="9759894at2"/>
<feature type="transmembrane region" description="Helical" evidence="1">
    <location>
        <begin position="352"/>
        <end position="367"/>
    </location>
</feature>
<dbReference type="NCBIfam" id="TIGR02123">
    <property type="entry name" value="TRAP_fused"/>
    <property type="match status" value="1"/>
</dbReference>
<dbReference type="STRING" id="641491.DND132_1852"/>
<feature type="transmembrane region" description="Helical" evidence="1">
    <location>
        <begin position="101"/>
        <end position="128"/>
    </location>
</feature>
<dbReference type="Pfam" id="PF06808">
    <property type="entry name" value="DctM"/>
    <property type="match status" value="2"/>
</dbReference>
<feature type="transmembrane region" description="Helical" evidence="1">
    <location>
        <begin position="442"/>
        <end position="462"/>
    </location>
</feature>
<dbReference type="InterPro" id="IPR010656">
    <property type="entry name" value="DctM"/>
</dbReference>
<feature type="transmembrane region" description="Helical" evidence="1">
    <location>
        <begin position="379"/>
        <end position="399"/>
    </location>
</feature>
<feature type="domain" description="TRAP C4-dicarboxylate transport system permease DctM subunit" evidence="2">
    <location>
        <begin position="416"/>
        <end position="660"/>
    </location>
</feature>
<feature type="transmembrane region" description="Helical" evidence="1">
    <location>
        <begin position="615"/>
        <end position="635"/>
    </location>
</feature>
<feature type="transmembrane region" description="Helical" evidence="1">
    <location>
        <begin position="411"/>
        <end position="430"/>
    </location>
</feature>
<feature type="transmembrane region" description="Helical" evidence="1">
    <location>
        <begin position="287"/>
        <end position="306"/>
    </location>
</feature>
<dbReference type="InterPro" id="IPR011853">
    <property type="entry name" value="TRAP_DctM-Dct_fused"/>
</dbReference>
<feature type="domain" description="TRAP C4-dicarboxylate transport system permease DctM subunit" evidence="2">
    <location>
        <begin position="104"/>
        <end position="357"/>
    </location>
</feature>
<evidence type="ECO:0000259" key="2">
    <source>
        <dbReference type="Pfam" id="PF06808"/>
    </source>
</evidence>
<feature type="transmembrane region" description="Helical" evidence="1">
    <location>
        <begin position="36"/>
        <end position="54"/>
    </location>
</feature>
<proteinExistence type="predicted"/>
<feature type="transmembrane region" description="Helical" evidence="1">
    <location>
        <begin position="12"/>
        <end position="30"/>
    </location>
</feature>
<dbReference type="RefSeq" id="WP_014322485.1">
    <property type="nucleotide sequence ID" value="NC_016803.1"/>
</dbReference>
<feature type="transmembrane region" description="Helical" evidence="1">
    <location>
        <begin position="647"/>
        <end position="664"/>
    </location>
</feature>
<dbReference type="PANTHER" id="PTHR43849">
    <property type="entry name" value="BLL3936 PROTEIN"/>
    <property type="match status" value="1"/>
</dbReference>
<feature type="transmembrane region" description="Helical" evidence="1">
    <location>
        <begin position="163"/>
        <end position="184"/>
    </location>
</feature>
<keyword evidence="1" id="KW-0472">Membrane</keyword>